<dbReference type="EMBL" id="SGXA01000001">
    <property type="protein sequence ID" value="RZS75684.1"/>
    <property type="molecule type" value="Genomic_DNA"/>
</dbReference>
<dbReference type="InterPro" id="IPR018644">
    <property type="entry name" value="DUF2071"/>
</dbReference>
<comment type="caution">
    <text evidence="1">The sequence shown here is derived from an EMBL/GenBank/DDBJ whole genome shotgun (WGS) entry which is preliminary data.</text>
</comment>
<proteinExistence type="predicted"/>
<dbReference type="PANTHER" id="PTHR39186:SF1">
    <property type="entry name" value="DUF2071 DOMAIN-CONTAINING PROTEIN"/>
    <property type="match status" value="1"/>
</dbReference>
<accession>A0A4Q7N3X4</accession>
<dbReference type="Pfam" id="PF09844">
    <property type="entry name" value="DUF2071"/>
    <property type="match status" value="1"/>
</dbReference>
<dbReference type="OrthoDB" id="1421826at2"/>
<evidence type="ECO:0000313" key="2">
    <source>
        <dbReference type="Proteomes" id="UP000293874"/>
    </source>
</evidence>
<dbReference type="PANTHER" id="PTHR39186">
    <property type="entry name" value="DUF2071 FAMILY PROTEIN"/>
    <property type="match status" value="1"/>
</dbReference>
<sequence>MSKPFLTAAWKNLVLINYSVDPSILKPYLPYGVELDTFNGIHYLSLVGFMFRDTSVMGMKIPFHVNFPEVNLRFYVKYNDLGKWKRGVVFLSEIVPKHAVAFIANSIYRENYRRMPMRVTEEIDAHRISASYEWKFRNSWNQVAVSALNQPIVLQEGSEEEFITEHFWGYAKYSAEEASEYQVKHPRWNTFNVDSYNIECDFSSLYGKAFSELNNQEPVSVFFAEGSAIEVYPKRLVSRF</sequence>
<reference evidence="1 2" key="1">
    <citation type="submission" date="2019-02" db="EMBL/GenBank/DDBJ databases">
        <title>Genomic Encyclopedia of Type Strains, Phase IV (KMG-IV): sequencing the most valuable type-strain genomes for metagenomic binning, comparative biology and taxonomic classification.</title>
        <authorList>
            <person name="Goeker M."/>
        </authorList>
    </citation>
    <scope>NUCLEOTIDE SEQUENCE [LARGE SCALE GENOMIC DNA]</scope>
    <source>
        <strain evidence="1 2">DSM 18116</strain>
    </source>
</reference>
<organism evidence="1 2">
    <name type="scientific">Pseudobacter ginsenosidimutans</name>
    <dbReference type="NCBI Taxonomy" id="661488"/>
    <lineage>
        <taxon>Bacteria</taxon>
        <taxon>Pseudomonadati</taxon>
        <taxon>Bacteroidota</taxon>
        <taxon>Chitinophagia</taxon>
        <taxon>Chitinophagales</taxon>
        <taxon>Chitinophagaceae</taxon>
        <taxon>Pseudobacter</taxon>
    </lineage>
</organism>
<evidence type="ECO:0008006" key="3">
    <source>
        <dbReference type="Google" id="ProtNLM"/>
    </source>
</evidence>
<evidence type="ECO:0000313" key="1">
    <source>
        <dbReference type="EMBL" id="RZS75684.1"/>
    </source>
</evidence>
<protein>
    <recommendedName>
        <fullName evidence="3">DUF2071 domain-containing protein</fullName>
    </recommendedName>
</protein>
<dbReference type="AlphaFoldDB" id="A0A4Q7N3X4"/>
<dbReference type="RefSeq" id="WP_130540031.1">
    <property type="nucleotide sequence ID" value="NZ_CP042431.1"/>
</dbReference>
<gene>
    <name evidence="1" type="ORF">EV199_1556</name>
</gene>
<name>A0A4Q7N3X4_9BACT</name>
<keyword evidence="2" id="KW-1185">Reference proteome</keyword>
<dbReference type="Proteomes" id="UP000293874">
    <property type="component" value="Unassembled WGS sequence"/>
</dbReference>